<dbReference type="EMBL" id="JAIQCV010000012">
    <property type="protein sequence ID" value="KAH1039524.1"/>
    <property type="molecule type" value="Genomic_DNA"/>
</dbReference>
<name>A0A9D3ZJJ6_9ROSI</name>
<protein>
    <submittedName>
        <fullName evidence="1">Uncharacterized protein</fullName>
    </submittedName>
</protein>
<keyword evidence="2" id="KW-1185">Reference proteome</keyword>
<reference evidence="1 2" key="1">
    <citation type="journal article" date="2021" name="Plant Biotechnol. J.">
        <title>Multi-omics assisted identification of the key and species-specific regulatory components of drought-tolerant mechanisms in Gossypium stocksii.</title>
        <authorList>
            <person name="Yu D."/>
            <person name="Ke L."/>
            <person name="Zhang D."/>
            <person name="Wu Y."/>
            <person name="Sun Y."/>
            <person name="Mei J."/>
            <person name="Sun J."/>
            <person name="Sun Y."/>
        </authorList>
    </citation>
    <scope>NUCLEOTIDE SEQUENCE [LARGE SCALE GENOMIC DNA]</scope>
    <source>
        <strain evidence="2">cv. E1</strain>
        <tissue evidence="1">Leaf</tissue>
    </source>
</reference>
<dbReference type="Proteomes" id="UP000828251">
    <property type="component" value="Unassembled WGS sequence"/>
</dbReference>
<comment type="caution">
    <text evidence="1">The sequence shown here is derived from an EMBL/GenBank/DDBJ whole genome shotgun (WGS) entry which is preliminary data.</text>
</comment>
<dbReference type="AlphaFoldDB" id="A0A9D3ZJJ6"/>
<sequence>MEECLEEEVKTTHHRRKNLIHKLQDDEGRETEIHQEIKGIARSYFQNLFMAEEREGCDHLLSGIASCMSEEDNQFLTVLYIKEEIR</sequence>
<accession>A0A9D3ZJJ6</accession>
<proteinExistence type="predicted"/>
<evidence type="ECO:0000313" key="1">
    <source>
        <dbReference type="EMBL" id="KAH1039524.1"/>
    </source>
</evidence>
<organism evidence="1 2">
    <name type="scientific">Gossypium stocksii</name>
    <dbReference type="NCBI Taxonomy" id="47602"/>
    <lineage>
        <taxon>Eukaryota</taxon>
        <taxon>Viridiplantae</taxon>
        <taxon>Streptophyta</taxon>
        <taxon>Embryophyta</taxon>
        <taxon>Tracheophyta</taxon>
        <taxon>Spermatophyta</taxon>
        <taxon>Magnoliopsida</taxon>
        <taxon>eudicotyledons</taxon>
        <taxon>Gunneridae</taxon>
        <taxon>Pentapetalae</taxon>
        <taxon>rosids</taxon>
        <taxon>malvids</taxon>
        <taxon>Malvales</taxon>
        <taxon>Malvaceae</taxon>
        <taxon>Malvoideae</taxon>
        <taxon>Gossypium</taxon>
    </lineage>
</organism>
<gene>
    <name evidence="1" type="ORF">J1N35_041267</name>
</gene>
<evidence type="ECO:0000313" key="2">
    <source>
        <dbReference type="Proteomes" id="UP000828251"/>
    </source>
</evidence>